<dbReference type="InterPro" id="IPR025404">
    <property type="entry name" value="DUF4130"/>
</dbReference>
<dbReference type="NCBIfam" id="TIGR03915">
    <property type="entry name" value="SAM_7_link_chp"/>
    <property type="match status" value="1"/>
</dbReference>
<dbReference type="InterPro" id="IPR023875">
    <property type="entry name" value="DNA_repair_put"/>
</dbReference>
<proteinExistence type="predicted"/>
<dbReference type="PATRIC" id="fig|398512.5.peg.3854"/>
<dbReference type="AlphaFoldDB" id="A0A0L6JRL1"/>
<comment type="caution">
    <text evidence="2">The sequence shown here is derived from an EMBL/GenBank/DDBJ whole genome shotgun (WGS) entry which is preliminary data.</text>
</comment>
<gene>
    <name evidence="2" type="ORF">Bccel_3678</name>
</gene>
<name>A0A0L6JRL1_9FIRM</name>
<evidence type="ECO:0000313" key="2">
    <source>
        <dbReference type="EMBL" id="KNY28404.1"/>
    </source>
</evidence>
<dbReference type="STRING" id="398512.Bccel_3678"/>
<reference evidence="3" key="1">
    <citation type="submission" date="2015-07" db="EMBL/GenBank/DDBJ databases">
        <title>Near-Complete Genome Sequence of the Cellulolytic Bacterium Bacteroides (Pseudobacteroides) cellulosolvens ATCC 35603.</title>
        <authorList>
            <person name="Dassa B."/>
            <person name="Utturkar S.M."/>
            <person name="Klingeman D.M."/>
            <person name="Hurt R.A."/>
            <person name="Keller M."/>
            <person name="Xu J."/>
            <person name="Reddy Y.H.K."/>
            <person name="Borovok I."/>
            <person name="Grinberg I.R."/>
            <person name="Lamed R."/>
            <person name="Zhivin O."/>
            <person name="Bayer E.A."/>
            <person name="Brown S.D."/>
        </authorList>
    </citation>
    <scope>NUCLEOTIDE SEQUENCE [LARGE SCALE GENOMIC DNA]</scope>
    <source>
        <strain evidence="3">DSM 2933</strain>
    </source>
</reference>
<keyword evidence="3" id="KW-1185">Reference proteome</keyword>
<dbReference type="Proteomes" id="UP000036923">
    <property type="component" value="Unassembled WGS sequence"/>
</dbReference>
<dbReference type="Pfam" id="PF13566">
    <property type="entry name" value="DUF4130"/>
    <property type="match status" value="1"/>
</dbReference>
<organism evidence="2 3">
    <name type="scientific">Pseudobacteroides cellulosolvens ATCC 35603 = DSM 2933</name>
    <dbReference type="NCBI Taxonomy" id="398512"/>
    <lineage>
        <taxon>Bacteria</taxon>
        <taxon>Bacillati</taxon>
        <taxon>Bacillota</taxon>
        <taxon>Clostridia</taxon>
        <taxon>Eubacteriales</taxon>
        <taxon>Oscillospiraceae</taxon>
        <taxon>Pseudobacteroides</taxon>
    </lineage>
</organism>
<accession>A0A0L6JRL1</accession>
<dbReference type="RefSeq" id="WP_242853077.1">
    <property type="nucleotide sequence ID" value="NZ_JQKC01000007.1"/>
</dbReference>
<evidence type="ECO:0000259" key="1">
    <source>
        <dbReference type="Pfam" id="PF13566"/>
    </source>
</evidence>
<dbReference type="eggNOG" id="COG1573">
    <property type="taxonomic scope" value="Bacteria"/>
</dbReference>
<protein>
    <submittedName>
        <fullName evidence="2">Putative DNA metabolism protein</fullName>
    </submittedName>
</protein>
<feature type="domain" description="DUF4130" evidence="1">
    <location>
        <begin position="87"/>
        <end position="247"/>
    </location>
</feature>
<dbReference type="EMBL" id="LGTC01000001">
    <property type="protein sequence ID" value="KNY28404.1"/>
    <property type="molecule type" value="Genomic_DNA"/>
</dbReference>
<evidence type="ECO:0000313" key="3">
    <source>
        <dbReference type="Proteomes" id="UP000036923"/>
    </source>
</evidence>
<sequence>MNDQMISYTYDGSFEGLLSAIYESYYRHEIPLNILPEESSQMGIFTKDYNVKTNIEKFHKVYNSVREKISPLALRNIYYVFISDSKNKELIIYKYLKLGWKFGGDIDRLITDESVLNVRIISRKVTSECHRFLGLVRFKLMEGDYYYASLEPDYNIISLLALHFSKRLSDQRWVIHDLKRKLAVVYDKEGWFLTAIEQPLGSHLSAEKEDFQTLWKLYFKNISIKNRKNPRLQKQFMPVRYWAHLVEME</sequence>